<evidence type="ECO:0000313" key="2">
    <source>
        <dbReference type="EMBL" id="CAA2624667.1"/>
    </source>
</evidence>
<dbReference type="EMBL" id="LR743595">
    <property type="protein sequence ID" value="CAA2624667.1"/>
    <property type="molecule type" value="Genomic_DNA"/>
</dbReference>
<keyword evidence="3" id="KW-1185">Reference proteome</keyword>
<feature type="signal peptide" evidence="1">
    <location>
        <begin position="1"/>
        <end position="19"/>
    </location>
</feature>
<dbReference type="AlphaFoldDB" id="A0A7I8J2R0"/>
<dbReference type="Proteomes" id="UP001189122">
    <property type="component" value="Unassembled WGS sequence"/>
</dbReference>
<organism evidence="2">
    <name type="scientific">Spirodela intermedia</name>
    <name type="common">Intermediate duckweed</name>
    <dbReference type="NCBI Taxonomy" id="51605"/>
    <lineage>
        <taxon>Eukaryota</taxon>
        <taxon>Viridiplantae</taxon>
        <taxon>Streptophyta</taxon>
        <taxon>Embryophyta</taxon>
        <taxon>Tracheophyta</taxon>
        <taxon>Spermatophyta</taxon>
        <taxon>Magnoliopsida</taxon>
        <taxon>Liliopsida</taxon>
        <taxon>Araceae</taxon>
        <taxon>Lemnoideae</taxon>
        <taxon>Spirodela</taxon>
    </lineage>
</organism>
<evidence type="ECO:0000256" key="1">
    <source>
        <dbReference type="SAM" id="SignalP"/>
    </source>
</evidence>
<accession>A0A7I8J2R0</accession>
<dbReference type="EMBL" id="CACRZD030000008">
    <property type="protein sequence ID" value="CAA6664103.1"/>
    <property type="molecule type" value="Genomic_DNA"/>
</dbReference>
<feature type="chain" id="PRO_5029769219" evidence="1">
    <location>
        <begin position="20"/>
        <end position="38"/>
    </location>
</feature>
<protein>
    <submittedName>
        <fullName evidence="2">Uncharacterized protein</fullName>
    </submittedName>
</protein>
<sequence length="38" mass="4529">MFFVNIFLLIIILYQGVNNVFKNRCCTVMKQDCNKMII</sequence>
<name>A0A7I8J2R0_SPIIN</name>
<keyword evidence="1" id="KW-0732">Signal</keyword>
<reference evidence="2 3" key="1">
    <citation type="submission" date="2019-12" db="EMBL/GenBank/DDBJ databases">
        <authorList>
            <person name="Scholz U."/>
            <person name="Mascher M."/>
            <person name="Fiebig A."/>
        </authorList>
    </citation>
    <scope>NUCLEOTIDE SEQUENCE</scope>
</reference>
<proteinExistence type="predicted"/>
<evidence type="ECO:0000313" key="3">
    <source>
        <dbReference type="Proteomes" id="UP001189122"/>
    </source>
</evidence>
<gene>
    <name evidence="2" type="ORF">SI7747_08010492</name>
</gene>